<dbReference type="Pfam" id="PF02518">
    <property type="entry name" value="HATPase_c"/>
    <property type="match status" value="1"/>
</dbReference>
<dbReference type="EC" id="2.7.13.3" evidence="2"/>
<dbReference type="InterPro" id="IPR003661">
    <property type="entry name" value="HisK_dim/P_dom"/>
</dbReference>
<dbReference type="InterPro" id="IPR035965">
    <property type="entry name" value="PAS-like_dom_sf"/>
</dbReference>
<evidence type="ECO:0000256" key="4">
    <source>
        <dbReference type="ARBA" id="ARBA00022679"/>
    </source>
</evidence>
<dbReference type="SUPFAM" id="SSF47384">
    <property type="entry name" value="Homodimeric domain of signal transducing histidine kinase"/>
    <property type="match status" value="1"/>
</dbReference>
<dbReference type="SMART" id="SM00091">
    <property type="entry name" value="PAS"/>
    <property type="match status" value="2"/>
</dbReference>
<dbReference type="InterPro" id="IPR052162">
    <property type="entry name" value="Sensor_kinase/Photoreceptor"/>
</dbReference>
<dbReference type="InterPro" id="IPR036097">
    <property type="entry name" value="HisK_dim/P_sf"/>
</dbReference>
<feature type="domain" description="Histidine kinase" evidence="6">
    <location>
        <begin position="274"/>
        <end position="488"/>
    </location>
</feature>
<sequence length="493" mass="55882">MTSLNYYQTIFDKAGDAIFVHDIGSVEFMDVNEAAENLTGYSKSELTKMSVEKISAHSHGFNFNHALKKVQQAASHEAITFEWMIQAQNQQQIPVEVCLKTVEIEHQPKLLALVRNISEIKKYQYQLQSKDQYFKMLLENSGDGIAILDLQGKLLYASPSLQHILGYRDRFVLNKNVLSVIHPDDRIKVRQLLFKKPDEQSIGVLHYKILHHNGKWRHHEATYRNLLDHPDIQGILINYRDITERLEAEEMARARERQLGHMSRCKTMGELATALAHELNQPLAALNNYVGGSIIRIQNGLANTTETLDAMNAALDQTKRVNQIIHSMRSFLRKGEANFQVYSLNKLIQDLHPLVGLKADQGGCTIHYELSVTPVSISADETLFSQVIINLVFNAVDALQRNPEGQRDIYIRTWQHNQHARIAIADNGPGLQGQNPEQLFESFYSSKKDSMGIGLTLSRSIIENHQGYLWVCQGESGAIFNISLSAQERAKCI</sequence>
<organism evidence="8">
    <name type="scientific">Acinetobacter sp. A1-4-2</name>
    <dbReference type="NCBI Taxonomy" id="3156489"/>
    <lineage>
        <taxon>Bacteria</taxon>
        <taxon>Pseudomonadati</taxon>
        <taxon>Pseudomonadota</taxon>
        <taxon>Gammaproteobacteria</taxon>
        <taxon>Moraxellales</taxon>
        <taxon>Moraxellaceae</taxon>
        <taxon>Acinetobacter</taxon>
    </lineage>
</organism>
<feature type="domain" description="PAS" evidence="7">
    <location>
        <begin position="3"/>
        <end position="46"/>
    </location>
</feature>
<dbReference type="AlphaFoldDB" id="A0AAU7T064"/>
<dbReference type="Gene3D" id="1.10.287.130">
    <property type="match status" value="1"/>
</dbReference>
<dbReference type="SUPFAM" id="SSF55785">
    <property type="entry name" value="PYP-like sensor domain (PAS domain)"/>
    <property type="match status" value="2"/>
</dbReference>
<dbReference type="PANTHER" id="PTHR43304">
    <property type="entry name" value="PHYTOCHROME-LIKE PROTEIN CPH1"/>
    <property type="match status" value="1"/>
</dbReference>
<keyword evidence="3" id="KW-0597">Phosphoprotein</keyword>
<dbReference type="SUPFAM" id="SSF55874">
    <property type="entry name" value="ATPase domain of HSP90 chaperone/DNA topoisomerase II/histidine kinase"/>
    <property type="match status" value="1"/>
</dbReference>
<dbReference type="InterPro" id="IPR036890">
    <property type="entry name" value="HATPase_C_sf"/>
</dbReference>
<dbReference type="InterPro" id="IPR004358">
    <property type="entry name" value="Sig_transdc_His_kin-like_C"/>
</dbReference>
<evidence type="ECO:0000259" key="7">
    <source>
        <dbReference type="PROSITE" id="PS50112"/>
    </source>
</evidence>
<evidence type="ECO:0000256" key="1">
    <source>
        <dbReference type="ARBA" id="ARBA00000085"/>
    </source>
</evidence>
<dbReference type="PANTHER" id="PTHR43304:SF1">
    <property type="entry name" value="PAC DOMAIN-CONTAINING PROTEIN"/>
    <property type="match status" value="1"/>
</dbReference>
<dbReference type="GO" id="GO:0000155">
    <property type="term" value="F:phosphorelay sensor kinase activity"/>
    <property type="evidence" value="ECO:0007669"/>
    <property type="project" value="InterPro"/>
</dbReference>
<keyword evidence="5" id="KW-0418">Kinase</keyword>
<dbReference type="InterPro" id="IPR013767">
    <property type="entry name" value="PAS_fold"/>
</dbReference>
<evidence type="ECO:0000256" key="2">
    <source>
        <dbReference type="ARBA" id="ARBA00012438"/>
    </source>
</evidence>
<accession>A0AAU7T064</accession>
<dbReference type="PRINTS" id="PR00344">
    <property type="entry name" value="BCTRLSENSOR"/>
</dbReference>
<comment type="catalytic activity">
    <reaction evidence="1">
        <text>ATP + protein L-histidine = ADP + protein N-phospho-L-histidine.</text>
        <dbReference type="EC" id="2.7.13.3"/>
    </reaction>
</comment>
<dbReference type="Gene3D" id="3.30.450.20">
    <property type="entry name" value="PAS domain"/>
    <property type="match status" value="2"/>
</dbReference>
<dbReference type="Gene3D" id="3.30.565.10">
    <property type="entry name" value="Histidine kinase-like ATPase, C-terminal domain"/>
    <property type="match status" value="1"/>
</dbReference>
<dbReference type="GO" id="GO:0006355">
    <property type="term" value="P:regulation of DNA-templated transcription"/>
    <property type="evidence" value="ECO:0007669"/>
    <property type="project" value="InterPro"/>
</dbReference>
<evidence type="ECO:0000313" key="8">
    <source>
        <dbReference type="EMBL" id="XBU16575.1"/>
    </source>
</evidence>
<gene>
    <name evidence="8" type="ORF">ABJ384_05260</name>
</gene>
<dbReference type="PROSITE" id="PS50109">
    <property type="entry name" value="HIS_KIN"/>
    <property type="match status" value="1"/>
</dbReference>
<dbReference type="EMBL" id="CP157981">
    <property type="protein sequence ID" value="XBU16575.1"/>
    <property type="molecule type" value="Genomic_DNA"/>
</dbReference>
<evidence type="ECO:0000256" key="3">
    <source>
        <dbReference type="ARBA" id="ARBA00022553"/>
    </source>
</evidence>
<evidence type="ECO:0000259" key="6">
    <source>
        <dbReference type="PROSITE" id="PS50109"/>
    </source>
</evidence>
<dbReference type="Pfam" id="PF00989">
    <property type="entry name" value="PAS"/>
    <property type="match status" value="1"/>
</dbReference>
<evidence type="ECO:0000256" key="5">
    <source>
        <dbReference type="ARBA" id="ARBA00022777"/>
    </source>
</evidence>
<name>A0AAU7T064_9GAMM</name>
<protein>
    <recommendedName>
        <fullName evidence="2">histidine kinase</fullName>
        <ecNumber evidence="2">2.7.13.3</ecNumber>
    </recommendedName>
</protein>
<keyword evidence="4" id="KW-0808">Transferase</keyword>
<feature type="domain" description="PAS" evidence="7">
    <location>
        <begin position="130"/>
        <end position="193"/>
    </location>
</feature>
<dbReference type="CDD" id="cd00082">
    <property type="entry name" value="HisKA"/>
    <property type="match status" value="1"/>
</dbReference>
<proteinExistence type="predicted"/>
<dbReference type="InterPro" id="IPR000014">
    <property type="entry name" value="PAS"/>
</dbReference>
<reference evidence="8" key="1">
    <citation type="submission" date="2024-06" db="EMBL/GenBank/DDBJ databases">
        <authorList>
            <person name="Song Z."/>
        </authorList>
    </citation>
    <scope>NUCLEOTIDE SEQUENCE</scope>
    <source>
        <strain evidence="8">A1-4-2</strain>
    </source>
</reference>
<dbReference type="CDD" id="cd00130">
    <property type="entry name" value="PAS"/>
    <property type="match status" value="2"/>
</dbReference>
<dbReference type="SMART" id="SM00387">
    <property type="entry name" value="HATPase_c"/>
    <property type="match status" value="1"/>
</dbReference>
<dbReference type="Pfam" id="PF13426">
    <property type="entry name" value="PAS_9"/>
    <property type="match status" value="1"/>
</dbReference>
<dbReference type="InterPro" id="IPR005467">
    <property type="entry name" value="His_kinase_dom"/>
</dbReference>
<dbReference type="RefSeq" id="WP_349929318.1">
    <property type="nucleotide sequence ID" value="NZ_CP157981.1"/>
</dbReference>
<dbReference type="InterPro" id="IPR003594">
    <property type="entry name" value="HATPase_dom"/>
</dbReference>
<dbReference type="NCBIfam" id="TIGR00229">
    <property type="entry name" value="sensory_box"/>
    <property type="match status" value="2"/>
</dbReference>
<dbReference type="PROSITE" id="PS50112">
    <property type="entry name" value="PAS"/>
    <property type="match status" value="2"/>
</dbReference>